<keyword evidence="2" id="KW-1185">Reference proteome</keyword>
<gene>
    <name evidence="1" type="ORF">EDB92DRAFT_1042897</name>
</gene>
<dbReference type="AlphaFoldDB" id="A0AAD4L9A0"/>
<sequence length="98" mass="10819">MLPDPPFSGPISHFTRTFRWSVLMHVLPVLPPVASTCLGLSRGPTEDCCPSCKSKQGDCASPGLHLLCTSRYRPVPRQSINLTTFRRATRSSSTRYSP</sequence>
<dbReference type="Proteomes" id="UP001201163">
    <property type="component" value="Unassembled WGS sequence"/>
</dbReference>
<evidence type="ECO:0000313" key="1">
    <source>
        <dbReference type="EMBL" id="KAH8976867.1"/>
    </source>
</evidence>
<protein>
    <submittedName>
        <fullName evidence="1">Uncharacterized protein</fullName>
    </submittedName>
</protein>
<dbReference type="EMBL" id="JAKELL010000420">
    <property type="protein sequence ID" value="KAH8976867.1"/>
    <property type="molecule type" value="Genomic_DNA"/>
</dbReference>
<accession>A0AAD4L9A0</accession>
<name>A0AAD4L9A0_9AGAM</name>
<evidence type="ECO:0000313" key="2">
    <source>
        <dbReference type="Proteomes" id="UP001201163"/>
    </source>
</evidence>
<reference evidence="1" key="1">
    <citation type="submission" date="2022-01" db="EMBL/GenBank/DDBJ databases">
        <title>Comparative genomics reveals a dynamic genome evolution in the ectomycorrhizal milk-cap (Lactarius) mushrooms.</title>
        <authorList>
            <consortium name="DOE Joint Genome Institute"/>
            <person name="Lebreton A."/>
            <person name="Tang N."/>
            <person name="Kuo A."/>
            <person name="LaButti K."/>
            <person name="Drula E."/>
            <person name="Barry K."/>
            <person name="Clum A."/>
            <person name="Lipzen A."/>
            <person name="Mousain D."/>
            <person name="Ng V."/>
            <person name="Wang R."/>
            <person name="Wang X."/>
            <person name="Dai Y."/>
            <person name="Henrissat B."/>
            <person name="Grigoriev I.V."/>
            <person name="Guerin-Laguette A."/>
            <person name="Yu F."/>
            <person name="Martin F.M."/>
        </authorList>
    </citation>
    <scope>NUCLEOTIDE SEQUENCE</scope>
    <source>
        <strain evidence="1">QP</strain>
    </source>
</reference>
<comment type="caution">
    <text evidence="1">The sequence shown here is derived from an EMBL/GenBank/DDBJ whole genome shotgun (WGS) entry which is preliminary data.</text>
</comment>
<proteinExistence type="predicted"/>
<organism evidence="1 2">
    <name type="scientific">Lactarius akahatsu</name>
    <dbReference type="NCBI Taxonomy" id="416441"/>
    <lineage>
        <taxon>Eukaryota</taxon>
        <taxon>Fungi</taxon>
        <taxon>Dikarya</taxon>
        <taxon>Basidiomycota</taxon>
        <taxon>Agaricomycotina</taxon>
        <taxon>Agaricomycetes</taxon>
        <taxon>Russulales</taxon>
        <taxon>Russulaceae</taxon>
        <taxon>Lactarius</taxon>
    </lineage>
</organism>